<dbReference type="InterPro" id="IPR008201">
    <property type="entry name" value="HepT-like"/>
</dbReference>
<organism evidence="7 8">
    <name type="scientific">Microcystis aeruginosa NIES-298</name>
    <dbReference type="NCBI Taxonomy" id="449468"/>
    <lineage>
        <taxon>Bacteria</taxon>
        <taxon>Bacillati</taxon>
        <taxon>Cyanobacteriota</taxon>
        <taxon>Cyanophyceae</taxon>
        <taxon>Oscillatoriophycideae</taxon>
        <taxon>Chroococcales</taxon>
        <taxon>Microcystaceae</taxon>
        <taxon>Microcystis</taxon>
    </lineage>
</organism>
<reference evidence="8" key="1">
    <citation type="submission" date="2017-12" db="EMBL/GenBank/DDBJ databases">
        <title>Improved Draft Genome Sequence of Microcystis aeruginosa NIES-298, a Microcystin-Producing Cyanobacterium from Lake Kasumigaura, Japan.</title>
        <authorList>
            <person name="Yamaguchi H."/>
            <person name="Suzuki S."/>
            <person name="Kawachi M."/>
        </authorList>
    </citation>
    <scope>NUCLEOTIDE SEQUENCE [LARGE SCALE GENOMIC DNA]</scope>
    <source>
        <strain evidence="8">NIES-298</strain>
    </source>
</reference>
<name>A0A2H6BQY6_MICAE</name>
<evidence type="ECO:0000313" key="8">
    <source>
        <dbReference type="Proteomes" id="UP000236321"/>
    </source>
</evidence>
<dbReference type="Gene3D" id="1.20.120.580">
    <property type="entry name" value="bsu32300-like"/>
    <property type="match status" value="1"/>
</dbReference>
<dbReference type="InterPro" id="IPR051813">
    <property type="entry name" value="HepT_RNase_toxin"/>
</dbReference>
<dbReference type="InterPro" id="IPR037038">
    <property type="entry name" value="HepT-like_sf"/>
</dbReference>
<dbReference type="RefSeq" id="WP_103111999.1">
    <property type="nucleotide sequence ID" value="NZ_BEIU01000007.1"/>
</dbReference>
<evidence type="ECO:0000256" key="2">
    <source>
        <dbReference type="ARBA" id="ARBA00022649"/>
    </source>
</evidence>
<dbReference type="GO" id="GO:0110001">
    <property type="term" value="C:toxin-antitoxin complex"/>
    <property type="evidence" value="ECO:0007669"/>
    <property type="project" value="InterPro"/>
</dbReference>
<keyword evidence="1" id="KW-0597">Phosphoprotein</keyword>
<keyword evidence="2" id="KW-1277">Toxin-antitoxin system</keyword>
<keyword evidence="4" id="KW-0547">Nucleotide-binding</keyword>
<accession>A0A2H6BQY6</accession>
<keyword evidence="5" id="KW-0378">Hydrolase</keyword>
<gene>
    <name evidence="7" type="ORF">BGM30_16990</name>
</gene>
<keyword evidence="3" id="KW-0540">Nuclease</keyword>
<dbReference type="Pfam" id="PF01934">
    <property type="entry name" value="HepT-like"/>
    <property type="match status" value="1"/>
</dbReference>
<evidence type="ECO:0000313" key="7">
    <source>
        <dbReference type="EMBL" id="GBD52606.1"/>
    </source>
</evidence>
<dbReference type="PANTHER" id="PTHR34139:SF1">
    <property type="entry name" value="RNASE MJ1380-RELATED"/>
    <property type="match status" value="1"/>
</dbReference>
<evidence type="ECO:0000256" key="3">
    <source>
        <dbReference type="ARBA" id="ARBA00022722"/>
    </source>
</evidence>
<evidence type="ECO:0000256" key="5">
    <source>
        <dbReference type="ARBA" id="ARBA00022801"/>
    </source>
</evidence>
<dbReference type="AlphaFoldDB" id="A0A2H6BQY6"/>
<evidence type="ECO:0000256" key="4">
    <source>
        <dbReference type="ARBA" id="ARBA00022741"/>
    </source>
</evidence>
<dbReference type="SUPFAM" id="SSF81593">
    <property type="entry name" value="Nucleotidyltransferase substrate binding subunit/domain"/>
    <property type="match status" value="1"/>
</dbReference>
<dbReference type="Proteomes" id="UP000236321">
    <property type="component" value="Unassembled WGS sequence"/>
</dbReference>
<proteinExistence type="inferred from homology"/>
<dbReference type="GO" id="GO:0004540">
    <property type="term" value="F:RNA nuclease activity"/>
    <property type="evidence" value="ECO:0007669"/>
    <property type="project" value="InterPro"/>
</dbReference>
<dbReference type="GO" id="GO:0000166">
    <property type="term" value="F:nucleotide binding"/>
    <property type="evidence" value="ECO:0007669"/>
    <property type="project" value="UniProtKB-KW"/>
</dbReference>
<dbReference type="EMBL" id="BEYQ01000005">
    <property type="protein sequence ID" value="GBD52606.1"/>
    <property type="molecule type" value="Genomic_DNA"/>
</dbReference>
<evidence type="ECO:0000256" key="1">
    <source>
        <dbReference type="ARBA" id="ARBA00022553"/>
    </source>
</evidence>
<dbReference type="PANTHER" id="PTHR34139">
    <property type="entry name" value="UPF0331 PROTEIN MJ0127"/>
    <property type="match status" value="1"/>
</dbReference>
<sequence>MNSREAGYLWDMVEAITNIQEFIQDISVEEYSKSLLLQSAVERQLEILGEAARRIPETFQQKHTKIDWRGIIGLRNIISHQYDQVQPEIVWNIITVRLSPLLEQLQSLLPPLPQ</sequence>
<comment type="similarity">
    <text evidence="6">Belongs to the HepT RNase toxin family.</text>
</comment>
<evidence type="ECO:0000256" key="6">
    <source>
        <dbReference type="ARBA" id="ARBA00024207"/>
    </source>
</evidence>
<comment type="caution">
    <text evidence="7">The sequence shown here is derived from an EMBL/GenBank/DDBJ whole genome shotgun (WGS) entry which is preliminary data.</text>
</comment>
<dbReference type="GO" id="GO:0016787">
    <property type="term" value="F:hydrolase activity"/>
    <property type="evidence" value="ECO:0007669"/>
    <property type="project" value="UniProtKB-KW"/>
</dbReference>
<protein>
    <submittedName>
        <fullName evidence="7">Uncharacterized protein</fullName>
    </submittedName>
</protein>